<organism evidence="1 2">
    <name type="scientific">Zoarces viviparus</name>
    <name type="common">Viviparous eelpout</name>
    <name type="synonym">Blennius viviparus</name>
    <dbReference type="NCBI Taxonomy" id="48416"/>
    <lineage>
        <taxon>Eukaryota</taxon>
        <taxon>Metazoa</taxon>
        <taxon>Chordata</taxon>
        <taxon>Craniata</taxon>
        <taxon>Vertebrata</taxon>
        <taxon>Euteleostomi</taxon>
        <taxon>Actinopterygii</taxon>
        <taxon>Neopterygii</taxon>
        <taxon>Teleostei</taxon>
        <taxon>Neoteleostei</taxon>
        <taxon>Acanthomorphata</taxon>
        <taxon>Eupercaria</taxon>
        <taxon>Perciformes</taxon>
        <taxon>Cottioidei</taxon>
        <taxon>Zoarcales</taxon>
        <taxon>Zoarcidae</taxon>
        <taxon>Zoarcinae</taxon>
        <taxon>Zoarces</taxon>
    </lineage>
</organism>
<accession>A0AAW1G1L8</accession>
<dbReference type="PANTHER" id="PTHR31025:SF25">
    <property type="entry name" value="ZINC FINGER (C2H2)-60"/>
    <property type="match status" value="1"/>
</dbReference>
<comment type="caution">
    <text evidence="1">The sequence shown here is derived from an EMBL/GenBank/DDBJ whole genome shotgun (WGS) entry which is preliminary data.</text>
</comment>
<dbReference type="Proteomes" id="UP001488805">
    <property type="component" value="Unassembled WGS sequence"/>
</dbReference>
<name>A0AAW1G1L8_ZOAVI</name>
<evidence type="ECO:0000313" key="1">
    <source>
        <dbReference type="EMBL" id="KAK9541069.1"/>
    </source>
</evidence>
<evidence type="ECO:0000313" key="2">
    <source>
        <dbReference type="Proteomes" id="UP001488805"/>
    </source>
</evidence>
<sequence>MDTWTAVDSIWKTSLEAAAISPKIKVEFQRITTVHLESKFMSMLDDYTPGLLNLFQSKGGAMGLKLQAILLKAPSNPSINMTRDAVIWCLMVYLGESPDQLIKEYDDADEDSVSQDLAVQRMTIYTIKTNASEGPNDVGIVVEGMTVLPALDNFARACCMLVGLAYALNLAYPKELRYMFEVFQKVLGLDCSKLSPKVNSLKNKLLASDK</sequence>
<reference evidence="1 2" key="1">
    <citation type="journal article" date="2024" name="Genome Biol. Evol.">
        <title>Chromosome-level genome assembly of the viviparous eelpout Zoarces viviparus.</title>
        <authorList>
            <person name="Fuhrmann N."/>
            <person name="Brasseur M.V."/>
            <person name="Bakowski C.E."/>
            <person name="Podsiadlowski L."/>
            <person name="Prost S."/>
            <person name="Krehenwinkel H."/>
            <person name="Mayer C."/>
        </authorList>
    </citation>
    <scope>NUCLEOTIDE SEQUENCE [LARGE SCALE GENOMIC DNA]</scope>
    <source>
        <strain evidence="1">NO-MEL_2022_Ind0_liver</strain>
    </source>
</reference>
<gene>
    <name evidence="1" type="ORF">VZT92_001144</name>
</gene>
<dbReference type="PANTHER" id="PTHR31025">
    <property type="entry name" value="SI:CH211-196P9.1-RELATED"/>
    <property type="match status" value="1"/>
</dbReference>
<protein>
    <submittedName>
        <fullName evidence="1">Uncharacterized protein</fullName>
    </submittedName>
</protein>
<dbReference type="EMBL" id="JBCEZU010000002">
    <property type="protein sequence ID" value="KAK9541069.1"/>
    <property type="molecule type" value="Genomic_DNA"/>
</dbReference>
<dbReference type="AlphaFoldDB" id="A0AAW1G1L8"/>
<proteinExistence type="predicted"/>
<keyword evidence="2" id="KW-1185">Reference proteome</keyword>